<evidence type="ECO:0000256" key="3">
    <source>
        <dbReference type="ARBA" id="ARBA00022679"/>
    </source>
</evidence>
<dbReference type="InterPro" id="IPR027417">
    <property type="entry name" value="P-loop_NTPase"/>
</dbReference>
<sequence>MKRNPVKGVQKLAKFLEVDLTEEELARVAHKCSIDHMKQHEEKFNYLLWANPDYNGSVMCGKDHCAGITDGSLIQSGKIGEGKNWFTDEMLKIWDEAVEREFDDPAMRRWIEDGGDF</sequence>
<evidence type="ECO:0000256" key="1">
    <source>
        <dbReference type="ARBA" id="ARBA00004229"/>
    </source>
</evidence>
<protein>
    <recommendedName>
        <fullName evidence="4">Sulfotransferase domain-containing protein</fullName>
    </recommendedName>
</protein>
<dbReference type="GO" id="GO:0008146">
    <property type="term" value="F:sulfotransferase activity"/>
    <property type="evidence" value="ECO:0007669"/>
    <property type="project" value="InterPro"/>
</dbReference>
<feature type="domain" description="Sulfotransferase" evidence="4">
    <location>
        <begin position="1"/>
        <end position="103"/>
    </location>
</feature>
<dbReference type="Pfam" id="PF00685">
    <property type="entry name" value="Sulfotransfer_1"/>
    <property type="match status" value="1"/>
</dbReference>
<dbReference type="InterPro" id="IPR000863">
    <property type="entry name" value="Sulfotransferase_dom"/>
</dbReference>
<comment type="subcellular location">
    <subcellularLocation>
        <location evidence="1">Plastid</location>
        <location evidence="1">Chloroplast</location>
    </subcellularLocation>
</comment>
<dbReference type="SUPFAM" id="SSF52540">
    <property type="entry name" value="P-loop containing nucleoside triphosphate hydrolases"/>
    <property type="match status" value="1"/>
</dbReference>
<evidence type="ECO:0000259" key="4">
    <source>
        <dbReference type="Pfam" id="PF00685"/>
    </source>
</evidence>
<gene>
    <name evidence="5" type="ORF">HPHI1048_LOCUS18636</name>
</gene>
<dbReference type="PANTHER" id="PTHR11783">
    <property type="entry name" value="SULFOTRANSFERASE SULT"/>
    <property type="match status" value="1"/>
</dbReference>
<proteinExistence type="inferred from homology"/>
<comment type="similarity">
    <text evidence="2">Belongs to the sulfotransferase 1 family.</text>
</comment>
<keyword evidence="3" id="KW-0808">Transferase</keyword>
<reference evidence="5" key="1">
    <citation type="submission" date="2021-01" db="EMBL/GenBank/DDBJ databases">
        <authorList>
            <person name="Corre E."/>
            <person name="Pelletier E."/>
            <person name="Niang G."/>
            <person name="Scheremetjew M."/>
            <person name="Finn R."/>
            <person name="Kale V."/>
            <person name="Holt S."/>
            <person name="Cochrane G."/>
            <person name="Meng A."/>
            <person name="Brown T."/>
            <person name="Cohen L."/>
        </authorList>
    </citation>
    <scope>NUCLEOTIDE SEQUENCE</scope>
    <source>
        <strain evidence="5">CCMP325</strain>
    </source>
</reference>
<dbReference type="AlphaFoldDB" id="A0A7S0F177"/>
<dbReference type="GO" id="GO:0009507">
    <property type="term" value="C:chloroplast"/>
    <property type="evidence" value="ECO:0007669"/>
    <property type="project" value="UniProtKB-SubCell"/>
</dbReference>
<organism evidence="5">
    <name type="scientific">Hanusia phi</name>
    <dbReference type="NCBI Taxonomy" id="3032"/>
    <lineage>
        <taxon>Eukaryota</taxon>
        <taxon>Cryptophyceae</taxon>
        <taxon>Pyrenomonadales</taxon>
        <taxon>Geminigeraceae</taxon>
        <taxon>Hanusia</taxon>
    </lineage>
</organism>
<dbReference type="EMBL" id="HBEO01027557">
    <property type="protein sequence ID" value="CAD8499149.1"/>
    <property type="molecule type" value="Transcribed_RNA"/>
</dbReference>
<evidence type="ECO:0000256" key="2">
    <source>
        <dbReference type="ARBA" id="ARBA00005771"/>
    </source>
</evidence>
<name>A0A7S0F177_9CRYP</name>
<evidence type="ECO:0000313" key="5">
    <source>
        <dbReference type="EMBL" id="CAD8499149.1"/>
    </source>
</evidence>
<accession>A0A7S0F177</accession>
<dbReference type="Gene3D" id="3.40.50.300">
    <property type="entry name" value="P-loop containing nucleotide triphosphate hydrolases"/>
    <property type="match status" value="1"/>
</dbReference>